<dbReference type="EMBL" id="MN739886">
    <property type="protein sequence ID" value="QHT76020.1"/>
    <property type="molecule type" value="Genomic_DNA"/>
</dbReference>
<accession>A0A6C0H6L4</accession>
<evidence type="ECO:0000313" key="2">
    <source>
        <dbReference type="EMBL" id="QHT76020.1"/>
    </source>
</evidence>
<keyword evidence="1" id="KW-1133">Transmembrane helix</keyword>
<organism evidence="2">
    <name type="scientific">viral metagenome</name>
    <dbReference type="NCBI Taxonomy" id="1070528"/>
    <lineage>
        <taxon>unclassified sequences</taxon>
        <taxon>metagenomes</taxon>
        <taxon>organismal metagenomes</taxon>
    </lineage>
</organism>
<reference evidence="2" key="1">
    <citation type="journal article" date="2020" name="Nature">
        <title>Giant virus diversity and host interactions through global metagenomics.</title>
        <authorList>
            <person name="Schulz F."/>
            <person name="Roux S."/>
            <person name="Paez-Espino D."/>
            <person name="Jungbluth S."/>
            <person name="Walsh D.A."/>
            <person name="Denef V.J."/>
            <person name="McMahon K.D."/>
            <person name="Konstantinidis K.T."/>
            <person name="Eloe-Fadrosh E.A."/>
            <person name="Kyrpides N.C."/>
            <person name="Woyke T."/>
        </authorList>
    </citation>
    <scope>NUCLEOTIDE SEQUENCE</scope>
    <source>
        <strain evidence="2">GVMAG-M-3300023179-71</strain>
    </source>
</reference>
<dbReference type="AlphaFoldDB" id="A0A6C0H6L4"/>
<feature type="transmembrane region" description="Helical" evidence="1">
    <location>
        <begin position="54"/>
        <end position="75"/>
    </location>
</feature>
<sequence length="206" mass="23490">MKQFKELLKKKNTLYVVSILSILQILYYISNNNISSIIFFILVGLLAHHFSDNMIIVLLSGIIASILYNNLSYWIKEGFEKKKRNVEINPVDAIENDPDETDTSLLNSLETNEISKSEPFSGKKKNNYRIDYASTLESAYSNLDKILGKDGIQNLTNDTQKLMKNQKELFDSMKGMMPVLNNAKEMLKGFDLGKLSKMASQFSQKN</sequence>
<protein>
    <submittedName>
        <fullName evidence="2">Uncharacterized protein</fullName>
    </submittedName>
</protein>
<name>A0A6C0H6L4_9ZZZZ</name>
<evidence type="ECO:0000256" key="1">
    <source>
        <dbReference type="SAM" id="Phobius"/>
    </source>
</evidence>
<keyword evidence="1" id="KW-0472">Membrane</keyword>
<keyword evidence="1" id="KW-0812">Transmembrane</keyword>
<proteinExistence type="predicted"/>